<keyword evidence="1" id="KW-0732">Signal</keyword>
<evidence type="ECO:0000256" key="1">
    <source>
        <dbReference type="SAM" id="SignalP"/>
    </source>
</evidence>
<name>A0A9I9E732_CUCME</name>
<dbReference type="EnsemblPlants" id="MELO3C029705.2.1">
    <property type="protein sequence ID" value="MELO3C029705.2.1"/>
    <property type="gene ID" value="MELO3C029705.2"/>
</dbReference>
<sequence length="210" mass="24698">MKFVFLFTSHFHFVCGSIIYDLSPQSRGQTNKELLLLLLQVAVISITEDGDPGRYGNYFRLVRYLSVIYETVEKFNINLLVLADRGLGRIKRLAQEEKWVYVLHDDEISKLIYVSYRAPIFCKPYRSLMAAYLMKVNAYNETNDNTYADWWRRATQKHDGSRIHVLKVTNSRVSVIIVEGRSIERLRFSLRRISFDSCYEMIVIEIKHAR</sequence>
<organism evidence="2">
    <name type="scientific">Cucumis melo</name>
    <name type="common">Muskmelon</name>
    <dbReference type="NCBI Taxonomy" id="3656"/>
    <lineage>
        <taxon>Eukaryota</taxon>
        <taxon>Viridiplantae</taxon>
        <taxon>Streptophyta</taxon>
        <taxon>Embryophyta</taxon>
        <taxon>Tracheophyta</taxon>
        <taxon>Spermatophyta</taxon>
        <taxon>Magnoliopsida</taxon>
        <taxon>eudicotyledons</taxon>
        <taxon>Gunneridae</taxon>
        <taxon>Pentapetalae</taxon>
        <taxon>rosids</taxon>
        <taxon>fabids</taxon>
        <taxon>Cucurbitales</taxon>
        <taxon>Cucurbitaceae</taxon>
        <taxon>Benincaseae</taxon>
        <taxon>Cucumis</taxon>
    </lineage>
</organism>
<evidence type="ECO:0000313" key="2">
    <source>
        <dbReference type="EnsemblPlants" id="MELO3C029705.2.1"/>
    </source>
</evidence>
<protein>
    <recommendedName>
        <fullName evidence="3">Nuclease HARBI1</fullName>
    </recommendedName>
</protein>
<feature type="signal peptide" evidence="1">
    <location>
        <begin position="1"/>
        <end position="16"/>
    </location>
</feature>
<dbReference type="AlphaFoldDB" id="A0A9I9E732"/>
<reference evidence="2" key="1">
    <citation type="submission" date="2023-03" db="UniProtKB">
        <authorList>
            <consortium name="EnsemblPlants"/>
        </authorList>
    </citation>
    <scope>IDENTIFICATION</scope>
</reference>
<dbReference type="Gramene" id="MELO3C029705.2.1">
    <property type="protein sequence ID" value="MELO3C029705.2.1"/>
    <property type="gene ID" value="MELO3C029705.2"/>
</dbReference>
<evidence type="ECO:0008006" key="3">
    <source>
        <dbReference type="Google" id="ProtNLM"/>
    </source>
</evidence>
<accession>A0A9I9E732</accession>
<feature type="chain" id="PRO_5039887633" description="Nuclease HARBI1" evidence="1">
    <location>
        <begin position="17"/>
        <end position="210"/>
    </location>
</feature>
<proteinExistence type="predicted"/>